<protein>
    <submittedName>
        <fullName evidence="2">Uncharacterized protein</fullName>
    </submittedName>
</protein>
<keyword evidence="3" id="KW-1185">Reference proteome</keyword>
<evidence type="ECO:0000313" key="3">
    <source>
        <dbReference type="Proteomes" id="UP000030671"/>
    </source>
</evidence>
<gene>
    <name evidence="2" type="ORF">HETIRDRAFT_449129</name>
</gene>
<feature type="region of interest" description="Disordered" evidence="1">
    <location>
        <begin position="173"/>
        <end position="196"/>
    </location>
</feature>
<name>W4KMI3_HETIT</name>
<feature type="compositionally biased region" description="Polar residues" evidence="1">
    <location>
        <begin position="133"/>
        <end position="142"/>
    </location>
</feature>
<reference evidence="2 3" key="1">
    <citation type="journal article" date="2012" name="New Phytol.">
        <title>Insight into trade-off between wood decay and parasitism from the genome of a fungal forest pathogen.</title>
        <authorList>
            <person name="Olson A."/>
            <person name="Aerts A."/>
            <person name="Asiegbu F."/>
            <person name="Belbahri L."/>
            <person name="Bouzid O."/>
            <person name="Broberg A."/>
            <person name="Canback B."/>
            <person name="Coutinho P.M."/>
            <person name="Cullen D."/>
            <person name="Dalman K."/>
            <person name="Deflorio G."/>
            <person name="van Diepen L.T."/>
            <person name="Dunand C."/>
            <person name="Duplessis S."/>
            <person name="Durling M."/>
            <person name="Gonthier P."/>
            <person name="Grimwood J."/>
            <person name="Fossdal C.G."/>
            <person name="Hansson D."/>
            <person name="Henrissat B."/>
            <person name="Hietala A."/>
            <person name="Himmelstrand K."/>
            <person name="Hoffmeister D."/>
            <person name="Hogberg N."/>
            <person name="James T.Y."/>
            <person name="Karlsson M."/>
            <person name="Kohler A."/>
            <person name="Kues U."/>
            <person name="Lee Y.H."/>
            <person name="Lin Y.C."/>
            <person name="Lind M."/>
            <person name="Lindquist E."/>
            <person name="Lombard V."/>
            <person name="Lucas S."/>
            <person name="Lunden K."/>
            <person name="Morin E."/>
            <person name="Murat C."/>
            <person name="Park J."/>
            <person name="Raffaello T."/>
            <person name="Rouze P."/>
            <person name="Salamov A."/>
            <person name="Schmutz J."/>
            <person name="Solheim H."/>
            <person name="Stahlberg J."/>
            <person name="Velez H."/>
            <person name="de Vries R.P."/>
            <person name="Wiebenga A."/>
            <person name="Woodward S."/>
            <person name="Yakovlev I."/>
            <person name="Garbelotto M."/>
            <person name="Martin F."/>
            <person name="Grigoriev I.V."/>
            <person name="Stenlid J."/>
        </authorList>
    </citation>
    <scope>NUCLEOTIDE SEQUENCE [LARGE SCALE GENOMIC DNA]</scope>
    <source>
        <strain evidence="2 3">TC 32-1</strain>
    </source>
</reference>
<dbReference type="GeneID" id="20675915"/>
<dbReference type="KEGG" id="hir:HETIRDRAFT_449129"/>
<evidence type="ECO:0000313" key="2">
    <source>
        <dbReference type="EMBL" id="ETW86261.1"/>
    </source>
</evidence>
<dbReference type="InParanoid" id="W4KMI3"/>
<sequence length="318" mass="35175">MRTTIQLALSASAAEMLRAVRVDAAAARAAHAPSSEHLLIDLRNQSTGAGYDSAVKSFDPSFELSTPKLHSYYSTYEDSDLFTIIEHLSAQTFRRIRLAQSIRLAPPNIHLSHHHPQTAPSQRHPGPPIPRRPNSSFSATSLRKNRLAPTPPPRSSGTRADLPAHHQLRECTPFQSFSPQPGLAPELAAQCPPTPIGPAQHTYRRLACFQSRAEQSAEQSGSWQRPTALRVAPKRRSTFPEAYTHAHTHAPIFGAKTRALRYAAAYRDVHEKTRAGTSFRHSPRRAGRIAVLEAATRRAARRDEDINAHARTNPPTHL</sequence>
<accession>W4KMI3</accession>
<dbReference type="HOGENOM" id="CLU_874517_0_0_1"/>
<feature type="region of interest" description="Disordered" evidence="1">
    <location>
        <begin position="299"/>
        <end position="318"/>
    </location>
</feature>
<feature type="region of interest" description="Disordered" evidence="1">
    <location>
        <begin position="109"/>
        <end position="161"/>
    </location>
</feature>
<evidence type="ECO:0000256" key="1">
    <source>
        <dbReference type="SAM" id="MobiDB-lite"/>
    </source>
</evidence>
<dbReference type="RefSeq" id="XP_009543017.1">
    <property type="nucleotide sequence ID" value="XM_009544722.1"/>
</dbReference>
<dbReference type="EMBL" id="KI925455">
    <property type="protein sequence ID" value="ETW86261.1"/>
    <property type="molecule type" value="Genomic_DNA"/>
</dbReference>
<organism evidence="2 3">
    <name type="scientific">Heterobasidion irregulare (strain TC 32-1)</name>
    <dbReference type="NCBI Taxonomy" id="747525"/>
    <lineage>
        <taxon>Eukaryota</taxon>
        <taxon>Fungi</taxon>
        <taxon>Dikarya</taxon>
        <taxon>Basidiomycota</taxon>
        <taxon>Agaricomycotina</taxon>
        <taxon>Agaricomycetes</taxon>
        <taxon>Russulales</taxon>
        <taxon>Bondarzewiaceae</taxon>
        <taxon>Heterobasidion</taxon>
        <taxon>Heterobasidion annosum species complex</taxon>
    </lineage>
</organism>
<dbReference type="AlphaFoldDB" id="W4KMI3"/>
<proteinExistence type="predicted"/>
<dbReference type="Proteomes" id="UP000030671">
    <property type="component" value="Unassembled WGS sequence"/>
</dbReference>